<evidence type="ECO:0000313" key="4">
    <source>
        <dbReference type="Proteomes" id="UP000553963"/>
    </source>
</evidence>
<feature type="domain" description="Activator of Hsp90 ATPase homologue 1/2-like C-terminal" evidence="2">
    <location>
        <begin position="21"/>
        <end position="124"/>
    </location>
</feature>
<reference evidence="3 4" key="1">
    <citation type="submission" date="2020-08" db="EMBL/GenBank/DDBJ databases">
        <title>Genomic Encyclopedia of Type Strains, Phase IV (KMG-IV): sequencing the most valuable type-strain genomes for metagenomic binning, comparative biology and taxonomic classification.</title>
        <authorList>
            <person name="Goeker M."/>
        </authorList>
    </citation>
    <scope>NUCLEOTIDE SEQUENCE [LARGE SCALE GENOMIC DNA]</scope>
    <source>
        <strain evidence="3 4">DSM 25966</strain>
    </source>
</reference>
<dbReference type="InterPro" id="IPR023393">
    <property type="entry name" value="START-like_dom_sf"/>
</dbReference>
<dbReference type="RefSeq" id="WP_183399331.1">
    <property type="nucleotide sequence ID" value="NZ_JACIDS010000003.1"/>
</dbReference>
<comment type="caution">
    <text evidence="3">The sequence shown here is derived from an EMBL/GenBank/DDBJ whole genome shotgun (WGS) entry which is preliminary data.</text>
</comment>
<evidence type="ECO:0000313" key="3">
    <source>
        <dbReference type="EMBL" id="MBB3931719.1"/>
    </source>
</evidence>
<dbReference type="Gene3D" id="3.30.530.20">
    <property type="match status" value="1"/>
</dbReference>
<evidence type="ECO:0000256" key="1">
    <source>
        <dbReference type="ARBA" id="ARBA00006817"/>
    </source>
</evidence>
<accession>A0A840AN32</accession>
<comment type="similarity">
    <text evidence="1">Belongs to the AHA1 family.</text>
</comment>
<dbReference type="EMBL" id="JACIDS010000003">
    <property type="protein sequence ID" value="MBB3931719.1"/>
    <property type="molecule type" value="Genomic_DNA"/>
</dbReference>
<keyword evidence="4" id="KW-1185">Reference proteome</keyword>
<dbReference type="SUPFAM" id="SSF55961">
    <property type="entry name" value="Bet v1-like"/>
    <property type="match status" value="1"/>
</dbReference>
<gene>
    <name evidence="3" type="ORF">GGR25_002769</name>
</gene>
<dbReference type="InterPro" id="IPR013538">
    <property type="entry name" value="ASHA1/2-like_C"/>
</dbReference>
<dbReference type="AlphaFoldDB" id="A0A840AN32"/>
<sequence>MSDPDTGETKRASLGLACDLDAPIEKVWRALSDPALLAQWLLPNDIVAEPGARFALNGSAADGGTIACEILESDPPRRLSFSWRTDGSKADSGEKPLDTIVTFELEPGEEGGTRLRLFHDGFVVPADYPFDAPAPEADTIVLLPLDLVARRRLRKPRYAISARRALPTLMRLAA</sequence>
<dbReference type="Proteomes" id="UP000553963">
    <property type="component" value="Unassembled WGS sequence"/>
</dbReference>
<name>A0A840AN32_9HYPH</name>
<proteinExistence type="inferred from homology"/>
<organism evidence="3 4">
    <name type="scientific">Kaistia hirudinis</name>
    <dbReference type="NCBI Taxonomy" id="1293440"/>
    <lineage>
        <taxon>Bacteria</taxon>
        <taxon>Pseudomonadati</taxon>
        <taxon>Pseudomonadota</taxon>
        <taxon>Alphaproteobacteria</taxon>
        <taxon>Hyphomicrobiales</taxon>
        <taxon>Kaistiaceae</taxon>
        <taxon>Kaistia</taxon>
    </lineage>
</organism>
<evidence type="ECO:0000259" key="2">
    <source>
        <dbReference type="Pfam" id="PF08327"/>
    </source>
</evidence>
<protein>
    <submittedName>
        <fullName evidence="3">Uncharacterized protein YndB with AHSA1/START domain</fullName>
    </submittedName>
</protein>
<dbReference type="CDD" id="cd07814">
    <property type="entry name" value="SRPBCC_CalC_Aha1-like"/>
    <property type="match status" value="1"/>
</dbReference>
<dbReference type="Pfam" id="PF08327">
    <property type="entry name" value="AHSA1"/>
    <property type="match status" value="1"/>
</dbReference>